<evidence type="ECO:0000313" key="2">
    <source>
        <dbReference type="Proteomes" id="UP000178187"/>
    </source>
</evidence>
<organism evidence="1 2">
    <name type="scientific">Candidatus Danuiimicrobium aquiferis</name>
    <dbReference type="NCBI Taxonomy" id="1801832"/>
    <lineage>
        <taxon>Bacteria</taxon>
        <taxon>Pseudomonadati</taxon>
        <taxon>Candidatus Omnitrophota</taxon>
        <taxon>Candidatus Danuiimicrobium</taxon>
    </lineage>
</organism>
<name>A0A1G1L2W5_9BACT</name>
<reference evidence="1 2" key="1">
    <citation type="journal article" date="2016" name="Nat. Commun.">
        <title>Thousands of microbial genomes shed light on interconnected biogeochemical processes in an aquifer system.</title>
        <authorList>
            <person name="Anantharaman K."/>
            <person name="Brown C.T."/>
            <person name="Hug L.A."/>
            <person name="Sharon I."/>
            <person name="Castelle C.J."/>
            <person name="Probst A.J."/>
            <person name="Thomas B.C."/>
            <person name="Singh A."/>
            <person name="Wilkins M.J."/>
            <person name="Karaoz U."/>
            <person name="Brodie E.L."/>
            <person name="Williams K.H."/>
            <person name="Hubbard S.S."/>
            <person name="Banfield J.F."/>
        </authorList>
    </citation>
    <scope>NUCLEOTIDE SEQUENCE [LARGE SCALE GENOMIC DNA]</scope>
</reference>
<comment type="caution">
    <text evidence="1">The sequence shown here is derived from an EMBL/GenBank/DDBJ whole genome shotgun (WGS) entry which is preliminary data.</text>
</comment>
<proteinExistence type="predicted"/>
<accession>A0A1G1L2W5</accession>
<sequence>MKKILKKILYVPLGDVKNKQPLVKNGNSIFRAGNSQIRMSLKKKSAADGDVSGTGRCRWSDLGIRCAPRRLTFISHTTNSLIKQRSKL</sequence>
<dbReference type="AlphaFoldDB" id="A0A1G1L2W5"/>
<protein>
    <submittedName>
        <fullName evidence="1">Uncharacterized protein</fullName>
    </submittedName>
</protein>
<dbReference type="Proteomes" id="UP000178187">
    <property type="component" value="Unassembled WGS sequence"/>
</dbReference>
<dbReference type="EMBL" id="MHFR01000005">
    <property type="protein sequence ID" value="OGW99474.1"/>
    <property type="molecule type" value="Genomic_DNA"/>
</dbReference>
<evidence type="ECO:0000313" key="1">
    <source>
        <dbReference type="EMBL" id="OGW99474.1"/>
    </source>
</evidence>
<gene>
    <name evidence="1" type="ORF">A3G33_00965</name>
</gene>